<sequence length="166" mass="17763">MSSVASSHLPKDSPAFADYASHAPAHAATKSLLASTWQMLDQPPPPSLREILGAYRTRGDGDREMLMAMLNAKSAEDQRLASMASLHRAIILTCAGGPAQIEWRLPPTIKCDGFIRVPITTNCQGAIACSQTPPLFRVACITIPFASPFTFIIVAPSRAISTFVPA</sequence>
<proteinExistence type="predicted"/>
<dbReference type="OrthoDB" id="2537258at2759"/>
<accession>A0A4Z0ABS0</accession>
<evidence type="ECO:0000313" key="1">
    <source>
        <dbReference type="EMBL" id="TFY83734.1"/>
    </source>
</evidence>
<reference evidence="1 2" key="1">
    <citation type="submission" date="2019-02" db="EMBL/GenBank/DDBJ databases">
        <title>Genome sequencing of the rare red list fungi Hericium alpestre (H. flagellum).</title>
        <authorList>
            <person name="Buettner E."/>
            <person name="Kellner H."/>
        </authorList>
    </citation>
    <scope>NUCLEOTIDE SEQUENCE [LARGE SCALE GENOMIC DNA]</scope>
    <source>
        <strain evidence="1 2">DSM 108284</strain>
    </source>
</reference>
<dbReference type="Proteomes" id="UP000298061">
    <property type="component" value="Unassembled WGS sequence"/>
</dbReference>
<comment type="caution">
    <text evidence="1">The sequence shown here is derived from an EMBL/GenBank/DDBJ whole genome shotgun (WGS) entry which is preliminary data.</text>
</comment>
<protein>
    <submittedName>
        <fullName evidence="1">Uncharacterized protein</fullName>
    </submittedName>
</protein>
<gene>
    <name evidence="1" type="ORF">EWM64_g275</name>
</gene>
<organism evidence="1 2">
    <name type="scientific">Hericium alpestre</name>
    <dbReference type="NCBI Taxonomy" id="135208"/>
    <lineage>
        <taxon>Eukaryota</taxon>
        <taxon>Fungi</taxon>
        <taxon>Dikarya</taxon>
        <taxon>Basidiomycota</taxon>
        <taxon>Agaricomycotina</taxon>
        <taxon>Agaricomycetes</taxon>
        <taxon>Russulales</taxon>
        <taxon>Hericiaceae</taxon>
        <taxon>Hericium</taxon>
    </lineage>
</organism>
<keyword evidence="2" id="KW-1185">Reference proteome</keyword>
<name>A0A4Z0ABS0_9AGAM</name>
<evidence type="ECO:0000313" key="2">
    <source>
        <dbReference type="Proteomes" id="UP000298061"/>
    </source>
</evidence>
<dbReference type="AlphaFoldDB" id="A0A4Z0ABS0"/>
<dbReference type="EMBL" id="SFCI01000012">
    <property type="protein sequence ID" value="TFY83734.1"/>
    <property type="molecule type" value="Genomic_DNA"/>
</dbReference>